<keyword evidence="1" id="KW-0812">Transmembrane</keyword>
<proteinExistence type="predicted"/>
<evidence type="ECO:0000313" key="2">
    <source>
        <dbReference type="EMBL" id="GCC50263.1"/>
    </source>
</evidence>
<keyword evidence="1" id="KW-1133">Transmembrane helix</keyword>
<comment type="caution">
    <text evidence="2">The sequence shown here is derived from an EMBL/GenBank/DDBJ whole genome shotgun (WGS) entry which is preliminary data.</text>
</comment>
<protein>
    <recommendedName>
        <fullName evidence="4">STAS/SEC14 domain-containing protein</fullName>
    </recommendedName>
</protein>
<dbReference type="AlphaFoldDB" id="A0A401U5Q9"/>
<evidence type="ECO:0008006" key="4">
    <source>
        <dbReference type="Google" id="ProtNLM"/>
    </source>
</evidence>
<accession>A0A401U5Q9</accession>
<dbReference type="RefSeq" id="WP_127120909.1">
    <property type="nucleotide sequence ID" value="NZ_BHXQ01000001.1"/>
</dbReference>
<organism evidence="2 3">
    <name type="scientific">Chryseotalea sanaruensis</name>
    <dbReference type="NCBI Taxonomy" id="2482724"/>
    <lineage>
        <taxon>Bacteria</taxon>
        <taxon>Pseudomonadati</taxon>
        <taxon>Bacteroidota</taxon>
        <taxon>Cytophagia</taxon>
        <taxon>Cytophagales</taxon>
        <taxon>Chryseotaleaceae</taxon>
        <taxon>Chryseotalea</taxon>
    </lineage>
</organism>
<gene>
    <name evidence="2" type="ORF">SanaruYs_04780</name>
</gene>
<dbReference type="Proteomes" id="UP000288227">
    <property type="component" value="Unassembled WGS sequence"/>
</dbReference>
<evidence type="ECO:0000256" key="1">
    <source>
        <dbReference type="SAM" id="Phobius"/>
    </source>
</evidence>
<keyword evidence="3" id="KW-1185">Reference proteome</keyword>
<sequence length="132" mass="15205">MKKYYEVDDSKFPIVVTTLTDIQLTNELFGEYLEYMDSWLNGGKPFVDIHVLSEGKYMSSEYRIELNNFLKKRSEIVKKMKTGLIMVNSSMVMSMMLKGVFLFNPPPCPHTVVKTLAEAYTLADRVLKTGKF</sequence>
<reference evidence="2 3" key="1">
    <citation type="submission" date="2018-11" db="EMBL/GenBank/DDBJ databases">
        <title>Chryseotalea sanarue gen. nov., sp., nov., a member of the family Cytophagaceae, isolated from a brackish lake in Hamamatsu Japan.</title>
        <authorList>
            <person name="Maejima Y."/>
            <person name="Iino T."/>
            <person name="Muraguchi Y."/>
            <person name="Fukuda K."/>
            <person name="Ohkuma M."/>
            <person name="Moriuchi R."/>
            <person name="Dohra H."/>
            <person name="Kimbara K."/>
            <person name="Shintani M."/>
        </authorList>
    </citation>
    <scope>NUCLEOTIDE SEQUENCE [LARGE SCALE GENOMIC DNA]</scope>
    <source>
        <strain evidence="2 3">Ys</strain>
    </source>
</reference>
<dbReference type="EMBL" id="BHXQ01000001">
    <property type="protein sequence ID" value="GCC50263.1"/>
    <property type="molecule type" value="Genomic_DNA"/>
</dbReference>
<keyword evidence="1" id="KW-0472">Membrane</keyword>
<name>A0A401U5Q9_9BACT</name>
<evidence type="ECO:0000313" key="3">
    <source>
        <dbReference type="Proteomes" id="UP000288227"/>
    </source>
</evidence>
<feature type="transmembrane region" description="Helical" evidence="1">
    <location>
        <begin position="82"/>
        <end position="103"/>
    </location>
</feature>